<name>A0ABQ4WV33_9ASTR</name>
<reference evidence="2" key="2">
    <citation type="submission" date="2022-01" db="EMBL/GenBank/DDBJ databases">
        <authorList>
            <person name="Yamashiro T."/>
            <person name="Shiraishi A."/>
            <person name="Satake H."/>
            <person name="Nakayama K."/>
        </authorList>
    </citation>
    <scope>NUCLEOTIDE SEQUENCE</scope>
</reference>
<dbReference type="EMBL" id="BQNB010008955">
    <property type="protein sequence ID" value="GJS56705.1"/>
    <property type="molecule type" value="Genomic_DNA"/>
</dbReference>
<comment type="caution">
    <text evidence="2">The sequence shown here is derived from an EMBL/GenBank/DDBJ whole genome shotgun (WGS) entry which is preliminary data.</text>
</comment>
<reference evidence="2" key="1">
    <citation type="journal article" date="2022" name="Int. J. Mol. Sci.">
        <title>Draft Genome of Tanacetum Coccineum: Genomic Comparison of Closely Related Tanacetum-Family Plants.</title>
        <authorList>
            <person name="Yamashiro T."/>
            <person name="Shiraishi A."/>
            <person name="Nakayama K."/>
            <person name="Satake H."/>
        </authorList>
    </citation>
    <scope>NUCLEOTIDE SEQUENCE</scope>
</reference>
<organism evidence="2 3">
    <name type="scientific">Tanacetum coccineum</name>
    <dbReference type="NCBI Taxonomy" id="301880"/>
    <lineage>
        <taxon>Eukaryota</taxon>
        <taxon>Viridiplantae</taxon>
        <taxon>Streptophyta</taxon>
        <taxon>Embryophyta</taxon>
        <taxon>Tracheophyta</taxon>
        <taxon>Spermatophyta</taxon>
        <taxon>Magnoliopsida</taxon>
        <taxon>eudicotyledons</taxon>
        <taxon>Gunneridae</taxon>
        <taxon>Pentapetalae</taxon>
        <taxon>asterids</taxon>
        <taxon>campanulids</taxon>
        <taxon>Asterales</taxon>
        <taxon>Asteraceae</taxon>
        <taxon>Asteroideae</taxon>
        <taxon>Anthemideae</taxon>
        <taxon>Anthemidinae</taxon>
        <taxon>Tanacetum</taxon>
    </lineage>
</organism>
<feature type="compositionally biased region" description="Basic and acidic residues" evidence="1">
    <location>
        <begin position="55"/>
        <end position="69"/>
    </location>
</feature>
<protein>
    <submittedName>
        <fullName evidence="2">Uncharacterized protein</fullName>
    </submittedName>
</protein>
<keyword evidence="3" id="KW-1185">Reference proteome</keyword>
<dbReference type="Proteomes" id="UP001151760">
    <property type="component" value="Unassembled WGS sequence"/>
</dbReference>
<evidence type="ECO:0000313" key="2">
    <source>
        <dbReference type="EMBL" id="GJS56705.1"/>
    </source>
</evidence>
<gene>
    <name evidence="2" type="ORF">Tco_0651489</name>
</gene>
<sequence length="173" mass="19448">MKQQTSTNSHTSVVAFTCGITRGKSGLQNLEEPASNEALKRIVRQEITTNFYRIDKKMQKKASQQDKLKRTPKARHQSPASLEDSSKTDLLYLGSGRRRREMCSIDWEEKNQARIHALIVPTRVLKQGGKPIVWVPARKASYVGTSSPKNQLISESEGQRWGSLVGKSKIKKA</sequence>
<feature type="region of interest" description="Disordered" evidence="1">
    <location>
        <begin position="55"/>
        <end position="88"/>
    </location>
</feature>
<evidence type="ECO:0000313" key="3">
    <source>
        <dbReference type="Proteomes" id="UP001151760"/>
    </source>
</evidence>
<proteinExistence type="predicted"/>
<accession>A0ABQ4WV33</accession>
<evidence type="ECO:0000256" key="1">
    <source>
        <dbReference type="SAM" id="MobiDB-lite"/>
    </source>
</evidence>